<protein>
    <recommendedName>
        <fullName evidence="1">Trypsin-co-occurring domain-containing protein</fullName>
    </recommendedName>
</protein>
<organism evidence="2 3">
    <name type="scientific">Pseudanabaena frigida</name>
    <dbReference type="NCBI Taxonomy" id="945775"/>
    <lineage>
        <taxon>Bacteria</taxon>
        <taxon>Bacillati</taxon>
        <taxon>Cyanobacteriota</taxon>
        <taxon>Cyanophyceae</taxon>
        <taxon>Pseudanabaenales</taxon>
        <taxon>Pseudanabaenaceae</taxon>
        <taxon>Pseudanabaena</taxon>
    </lineage>
</organism>
<gene>
    <name evidence="2" type="ORF">DCF19_09220</name>
</gene>
<dbReference type="NCBIfam" id="NF041216">
    <property type="entry name" value="CU044_2847_fam"/>
    <property type="match status" value="1"/>
</dbReference>
<reference evidence="2 3" key="2">
    <citation type="submission" date="2018-06" db="EMBL/GenBank/DDBJ databases">
        <title>Metagenomic assembly of (sub)arctic Cyanobacteria and their associated microbiome from non-axenic cultures.</title>
        <authorList>
            <person name="Baurain D."/>
        </authorList>
    </citation>
    <scope>NUCLEOTIDE SEQUENCE [LARGE SCALE GENOMIC DNA]</scope>
    <source>
        <strain evidence="2">ULC066bin1</strain>
    </source>
</reference>
<accession>A0A2W4WEY0</accession>
<evidence type="ECO:0000313" key="3">
    <source>
        <dbReference type="Proteomes" id="UP000249467"/>
    </source>
</evidence>
<evidence type="ECO:0000259" key="1">
    <source>
        <dbReference type="Pfam" id="PF19493"/>
    </source>
</evidence>
<name>A0A2W4WEY0_9CYAN</name>
<dbReference type="Pfam" id="PF19493">
    <property type="entry name" value="Trypco1"/>
    <property type="match status" value="1"/>
</dbReference>
<dbReference type="InterPro" id="IPR045794">
    <property type="entry name" value="Trypco1"/>
</dbReference>
<reference evidence="2 3" key="1">
    <citation type="submission" date="2018-04" db="EMBL/GenBank/DDBJ databases">
        <authorList>
            <person name="Go L.Y."/>
            <person name="Mitchell J.A."/>
        </authorList>
    </citation>
    <scope>NUCLEOTIDE SEQUENCE [LARGE SCALE GENOMIC DNA]</scope>
    <source>
        <strain evidence="2">ULC066bin1</strain>
    </source>
</reference>
<dbReference type="Proteomes" id="UP000249467">
    <property type="component" value="Unassembled WGS sequence"/>
</dbReference>
<evidence type="ECO:0000313" key="2">
    <source>
        <dbReference type="EMBL" id="PZO41727.1"/>
    </source>
</evidence>
<feature type="domain" description="Trypsin-co-occurring" evidence="1">
    <location>
        <begin position="10"/>
        <end position="106"/>
    </location>
</feature>
<sequence>MTDLPEDDREIILVDFKGSGGSVGQVSLSPVELTKQLEEPSKHAVNTAMATIRLMANRTIATLDTMANKPSQVEVEFAIKLDAKAGALLASAGAEGSLKVKLVWHRDKDK</sequence>
<dbReference type="AlphaFoldDB" id="A0A2W4WEY0"/>
<comment type="caution">
    <text evidence="2">The sequence shown here is derived from an EMBL/GenBank/DDBJ whole genome shotgun (WGS) entry which is preliminary data.</text>
</comment>
<proteinExistence type="predicted"/>
<dbReference type="EMBL" id="QBML01000010">
    <property type="protein sequence ID" value="PZO41727.1"/>
    <property type="molecule type" value="Genomic_DNA"/>
</dbReference>